<proteinExistence type="predicted"/>
<protein>
    <submittedName>
        <fullName evidence="2">Uncharacterized protein</fullName>
    </submittedName>
</protein>
<dbReference type="AlphaFoldDB" id="A0A9P6E751"/>
<dbReference type="EMBL" id="MU157908">
    <property type="protein sequence ID" value="KAF9523886.1"/>
    <property type="molecule type" value="Genomic_DNA"/>
</dbReference>
<dbReference type="Proteomes" id="UP000807306">
    <property type="component" value="Unassembled WGS sequence"/>
</dbReference>
<organism evidence="2 3">
    <name type="scientific">Crepidotus variabilis</name>
    <dbReference type="NCBI Taxonomy" id="179855"/>
    <lineage>
        <taxon>Eukaryota</taxon>
        <taxon>Fungi</taxon>
        <taxon>Dikarya</taxon>
        <taxon>Basidiomycota</taxon>
        <taxon>Agaricomycotina</taxon>
        <taxon>Agaricomycetes</taxon>
        <taxon>Agaricomycetidae</taxon>
        <taxon>Agaricales</taxon>
        <taxon>Agaricineae</taxon>
        <taxon>Crepidotaceae</taxon>
        <taxon>Crepidotus</taxon>
    </lineage>
</organism>
<gene>
    <name evidence="2" type="ORF">CPB83DRAFT_886604</name>
</gene>
<keyword evidence="3" id="KW-1185">Reference proteome</keyword>
<accession>A0A9P6E751</accession>
<feature type="chain" id="PRO_5040327606" evidence="1">
    <location>
        <begin position="25"/>
        <end position="142"/>
    </location>
</feature>
<keyword evidence="1" id="KW-0732">Signal</keyword>
<reference evidence="2" key="1">
    <citation type="submission" date="2020-11" db="EMBL/GenBank/DDBJ databases">
        <authorList>
            <consortium name="DOE Joint Genome Institute"/>
            <person name="Ahrendt S."/>
            <person name="Riley R."/>
            <person name="Andreopoulos W."/>
            <person name="Labutti K."/>
            <person name="Pangilinan J."/>
            <person name="Ruiz-Duenas F.J."/>
            <person name="Barrasa J.M."/>
            <person name="Sanchez-Garcia M."/>
            <person name="Camarero S."/>
            <person name="Miyauchi S."/>
            <person name="Serrano A."/>
            <person name="Linde D."/>
            <person name="Babiker R."/>
            <person name="Drula E."/>
            <person name="Ayuso-Fernandez I."/>
            <person name="Pacheco R."/>
            <person name="Padilla G."/>
            <person name="Ferreira P."/>
            <person name="Barriuso J."/>
            <person name="Kellner H."/>
            <person name="Castanera R."/>
            <person name="Alfaro M."/>
            <person name="Ramirez L."/>
            <person name="Pisabarro A.G."/>
            <person name="Kuo A."/>
            <person name="Tritt A."/>
            <person name="Lipzen A."/>
            <person name="He G."/>
            <person name="Yan M."/>
            <person name="Ng V."/>
            <person name="Cullen D."/>
            <person name="Martin F."/>
            <person name="Rosso M.-N."/>
            <person name="Henrissat B."/>
            <person name="Hibbett D."/>
            <person name="Martinez A.T."/>
            <person name="Grigoriev I.V."/>
        </authorList>
    </citation>
    <scope>NUCLEOTIDE SEQUENCE</scope>
    <source>
        <strain evidence="2">CBS 506.95</strain>
    </source>
</reference>
<feature type="signal peptide" evidence="1">
    <location>
        <begin position="1"/>
        <end position="24"/>
    </location>
</feature>
<evidence type="ECO:0000256" key="1">
    <source>
        <dbReference type="SAM" id="SignalP"/>
    </source>
</evidence>
<evidence type="ECO:0000313" key="3">
    <source>
        <dbReference type="Proteomes" id="UP000807306"/>
    </source>
</evidence>
<sequence length="142" mass="14557">MQFTTSFFAFVATALLALPNQASGAALGDVQELEARQTRTVAFNVAPAGASCGSGTTIFCTTGSGGSCKGNFNPKQASIVVTQAAGNCHVSLYPQNNQAGGVVERLNTDTTGTATVYSATKGRRDQGIRNGQGGISVKYKNS</sequence>
<name>A0A9P6E751_9AGAR</name>
<evidence type="ECO:0000313" key="2">
    <source>
        <dbReference type="EMBL" id="KAF9523886.1"/>
    </source>
</evidence>
<dbReference type="OrthoDB" id="2970010at2759"/>
<comment type="caution">
    <text evidence="2">The sequence shown here is derived from an EMBL/GenBank/DDBJ whole genome shotgun (WGS) entry which is preliminary data.</text>
</comment>